<feature type="compositionally biased region" description="Gly residues" evidence="1">
    <location>
        <begin position="146"/>
        <end position="162"/>
    </location>
</feature>
<feature type="compositionally biased region" description="Acidic residues" evidence="1">
    <location>
        <begin position="72"/>
        <end position="84"/>
    </location>
</feature>
<protein>
    <submittedName>
        <fullName evidence="2">Uncharacterized protein</fullName>
    </submittedName>
</protein>
<feature type="region of interest" description="Disordered" evidence="1">
    <location>
        <begin position="125"/>
        <end position="218"/>
    </location>
</feature>
<gene>
    <name evidence="2" type="ORF">CI109_101138</name>
</gene>
<sequence length="572" mass="61117">MTGVTEPRAQSLERHAYPTASNTTTRAMDTDASASSGTGEVEAGPSRSRRHSQVGSGDCERTEASVSAADAICDEDGNDDDDVDDERRRRHKSTSSPLPHLDIATYPTQQLLRLLANLLQQIATSNDQLRPESDTEEDSDQPSGDRTGGGGSDAGEGGGGGIRSRPHSRTSGVSSNAASSSSPTTELFHQHHHTAESSEQRQRPGSATHSRSNSELISPPSLADYPLFSASKASLSHPSSLLAFHARHVPSISIEAYLLRILKYCPTTNEVFLGLLVYFDRMTRLGTPLGVGGEGAGLGVGLGKGKGFAIDSYNVHRLVIAGVTVASKFFSDVFYTNSRYAKVGGLPPTELNSLELQFLLLNDFRLRISIEEMQKYGDRLLAYAEEEERELVDSMEGYRREKDGRSQHGEEHAKSTPSTAGPNVHVQDTHFASAEQSKEGEETSMQVDGENESESQPAVAPDHPSAPNSAPPSRNDSAPASASASIPISTKQPHHSQTYPPPTAATSVHPIAVNTGAMPRSKQEKDSWVGNGNGNGNGGVGESHAHAVPSGLRDWPRADEVIGGRMTTPMRD</sequence>
<reference evidence="2" key="1">
    <citation type="submission" date="2017-08" db="EMBL/GenBank/DDBJ databases">
        <authorList>
            <person name="Cuomo C."/>
            <person name="Billmyre B."/>
            <person name="Heitman J."/>
        </authorList>
    </citation>
    <scope>NUCLEOTIDE SEQUENCE</scope>
    <source>
        <strain evidence="2">CBS 12478</strain>
    </source>
</reference>
<keyword evidence="3" id="KW-1185">Reference proteome</keyword>
<dbReference type="GO" id="GO:0016538">
    <property type="term" value="F:cyclin-dependent protein serine/threonine kinase regulator activity"/>
    <property type="evidence" value="ECO:0007669"/>
    <property type="project" value="TreeGrafter"/>
</dbReference>
<feature type="compositionally biased region" description="Basic and acidic residues" evidence="1">
    <location>
        <begin position="193"/>
        <end position="202"/>
    </location>
</feature>
<dbReference type="EMBL" id="CP144052">
    <property type="protein sequence ID" value="WWD16707.1"/>
    <property type="molecule type" value="Genomic_DNA"/>
</dbReference>
<feature type="region of interest" description="Disordered" evidence="1">
    <location>
        <begin position="390"/>
        <end position="572"/>
    </location>
</feature>
<feature type="compositionally biased region" description="Polar residues" evidence="1">
    <location>
        <begin position="19"/>
        <end position="38"/>
    </location>
</feature>
<feature type="compositionally biased region" description="Low complexity" evidence="1">
    <location>
        <begin position="169"/>
        <end position="182"/>
    </location>
</feature>
<dbReference type="GO" id="GO:0005634">
    <property type="term" value="C:nucleus"/>
    <property type="evidence" value="ECO:0007669"/>
    <property type="project" value="TreeGrafter"/>
</dbReference>
<feature type="compositionally biased region" description="Low complexity" evidence="1">
    <location>
        <begin position="460"/>
        <end position="489"/>
    </location>
</feature>
<feature type="compositionally biased region" description="Basic and acidic residues" evidence="1">
    <location>
        <begin position="396"/>
        <end position="414"/>
    </location>
</feature>
<dbReference type="Gene3D" id="1.10.472.10">
    <property type="entry name" value="Cyclin-like"/>
    <property type="match status" value="1"/>
</dbReference>
<proteinExistence type="predicted"/>
<feature type="compositionally biased region" description="Gly residues" evidence="1">
    <location>
        <begin position="531"/>
        <end position="541"/>
    </location>
</feature>
<dbReference type="PANTHER" id="PTHR15615:SF94">
    <property type="entry name" value="PHO85 CYCLIN-6-RELATED"/>
    <property type="match status" value="1"/>
</dbReference>
<reference evidence="2" key="2">
    <citation type="submission" date="2024-01" db="EMBL/GenBank/DDBJ databases">
        <title>Comparative genomics of Cryptococcus and Kwoniella reveals pathogenesis evolution and contrasting modes of karyotype evolution via chromosome fusion or intercentromeric recombination.</title>
        <authorList>
            <person name="Coelho M.A."/>
            <person name="David-Palma M."/>
            <person name="Shea T."/>
            <person name="Bowers K."/>
            <person name="McGinley-Smith S."/>
            <person name="Mohammad A.W."/>
            <person name="Gnirke A."/>
            <person name="Yurkov A.M."/>
            <person name="Nowrousian M."/>
            <person name="Sun S."/>
            <person name="Cuomo C.A."/>
            <person name="Heitman J."/>
        </authorList>
    </citation>
    <scope>NUCLEOTIDE SEQUENCE</scope>
    <source>
        <strain evidence="2">CBS 12478</strain>
    </source>
</reference>
<organism evidence="2 3">
    <name type="scientific">Kwoniella shandongensis</name>
    <dbReference type="NCBI Taxonomy" id="1734106"/>
    <lineage>
        <taxon>Eukaryota</taxon>
        <taxon>Fungi</taxon>
        <taxon>Dikarya</taxon>
        <taxon>Basidiomycota</taxon>
        <taxon>Agaricomycotina</taxon>
        <taxon>Tremellomycetes</taxon>
        <taxon>Tremellales</taxon>
        <taxon>Cryptococcaceae</taxon>
        <taxon>Kwoniella</taxon>
    </lineage>
</organism>
<dbReference type="RefSeq" id="XP_031863129.1">
    <property type="nucleotide sequence ID" value="XM_032002790.1"/>
</dbReference>
<evidence type="ECO:0000256" key="1">
    <source>
        <dbReference type="SAM" id="MobiDB-lite"/>
    </source>
</evidence>
<dbReference type="AlphaFoldDB" id="A0A5M6C5Y9"/>
<feature type="region of interest" description="Disordered" evidence="1">
    <location>
        <begin position="1"/>
        <end position="103"/>
    </location>
</feature>
<evidence type="ECO:0000313" key="3">
    <source>
        <dbReference type="Proteomes" id="UP000322225"/>
    </source>
</evidence>
<dbReference type="GO" id="GO:0000307">
    <property type="term" value="C:cyclin-dependent protein kinase holoenzyme complex"/>
    <property type="evidence" value="ECO:0007669"/>
    <property type="project" value="TreeGrafter"/>
</dbReference>
<feature type="compositionally biased region" description="Polar residues" evidence="1">
    <location>
        <begin position="203"/>
        <end position="216"/>
    </location>
</feature>
<dbReference type="GO" id="GO:0019901">
    <property type="term" value="F:protein kinase binding"/>
    <property type="evidence" value="ECO:0007669"/>
    <property type="project" value="InterPro"/>
</dbReference>
<dbReference type="CDD" id="cd20558">
    <property type="entry name" value="CYCLIN_ScPCL7-like"/>
    <property type="match status" value="1"/>
</dbReference>
<accession>A0A5M6C5Y9</accession>
<dbReference type="GeneID" id="43586908"/>
<dbReference type="KEGG" id="ksn:43586908"/>
<dbReference type="PANTHER" id="PTHR15615">
    <property type="match status" value="1"/>
</dbReference>
<name>A0A5M6C5Y9_9TREE</name>
<dbReference type="Pfam" id="PF08613">
    <property type="entry name" value="Cyclin"/>
    <property type="match status" value="1"/>
</dbReference>
<dbReference type="Proteomes" id="UP000322225">
    <property type="component" value="Chromosome 2"/>
</dbReference>
<dbReference type="InterPro" id="IPR013922">
    <property type="entry name" value="Cyclin_PHO80-like"/>
</dbReference>
<evidence type="ECO:0000313" key="2">
    <source>
        <dbReference type="EMBL" id="WWD16707.1"/>
    </source>
</evidence>
<dbReference type="OrthoDB" id="2565219at2759"/>